<comment type="catalytic activity">
    <reaction evidence="7">
        <text>orotidine 5'-phosphate + diphosphate = orotate + 5-phospho-alpha-D-ribose 1-diphosphate</text>
        <dbReference type="Rhea" id="RHEA:10380"/>
        <dbReference type="ChEBI" id="CHEBI:30839"/>
        <dbReference type="ChEBI" id="CHEBI:33019"/>
        <dbReference type="ChEBI" id="CHEBI:57538"/>
        <dbReference type="ChEBI" id="CHEBI:58017"/>
        <dbReference type="EC" id="2.4.2.10"/>
    </reaction>
</comment>
<feature type="binding site" evidence="7">
    <location>
        <position position="96"/>
    </location>
    <ligand>
        <name>5-phospho-alpha-D-ribose 1-diphosphate</name>
        <dbReference type="ChEBI" id="CHEBI:58017"/>
        <note>ligand shared between dimeric partners</note>
    </ligand>
</feature>
<name>A0A3E2BLU1_9BACT</name>
<dbReference type="InterPro" id="IPR006273">
    <property type="entry name" value="Orotate_PRibTrfase_bac"/>
</dbReference>
<comment type="caution">
    <text evidence="7">Lacks conserved residue(s) required for the propagation of feature annotation.</text>
</comment>
<dbReference type="PANTHER" id="PTHR19278:SF9">
    <property type="entry name" value="URIDINE 5'-MONOPHOSPHATE SYNTHASE"/>
    <property type="match status" value="1"/>
</dbReference>
<evidence type="ECO:0000256" key="6">
    <source>
        <dbReference type="ARBA" id="ARBA00022975"/>
    </source>
</evidence>
<dbReference type="GO" id="GO:0000287">
    <property type="term" value="F:magnesium ion binding"/>
    <property type="evidence" value="ECO:0007669"/>
    <property type="project" value="UniProtKB-UniRule"/>
</dbReference>
<evidence type="ECO:0000256" key="4">
    <source>
        <dbReference type="ARBA" id="ARBA00022679"/>
    </source>
</evidence>
<evidence type="ECO:0000313" key="10">
    <source>
        <dbReference type="Proteomes" id="UP000257323"/>
    </source>
</evidence>
<dbReference type="EMBL" id="QUAH01000007">
    <property type="protein sequence ID" value="RFT15713.1"/>
    <property type="molecule type" value="Genomic_DNA"/>
</dbReference>
<dbReference type="UniPathway" id="UPA00070">
    <property type="reaction ID" value="UER00119"/>
</dbReference>
<evidence type="ECO:0000313" key="9">
    <source>
        <dbReference type="EMBL" id="RFT15713.1"/>
    </source>
</evidence>
<evidence type="ECO:0000256" key="2">
    <source>
        <dbReference type="ARBA" id="ARBA00011971"/>
    </source>
</evidence>
<dbReference type="InterPro" id="IPR023031">
    <property type="entry name" value="OPRT"/>
</dbReference>
<dbReference type="Gene3D" id="3.40.50.2020">
    <property type="match status" value="1"/>
</dbReference>
<keyword evidence="3 7" id="KW-0328">Glycosyltransferase</keyword>
<sequence length="197" mass="21692">MPENRSEMILNLFKESQALLKGHFKLTSGKHSDVYFEKIKLIERPAVLEKIIDLLVEEIQKDNPEFDYVVSPAYGGIAIGFLTALKLNKLFAFSQRVEEKMTVRSGFAGLPGQRAIIVEDILTTGGSVQEVLECLKSLQVTVNGIYCLVDRSAGQVLIEGKPVRSLLALKVSAYEPESCPLCQQGLPLVKPGASDKK</sequence>
<feature type="domain" description="Phosphoribosyltransferase" evidence="8">
    <location>
        <begin position="44"/>
        <end position="165"/>
    </location>
</feature>
<dbReference type="GO" id="GO:0019856">
    <property type="term" value="P:pyrimidine nucleobase biosynthetic process"/>
    <property type="evidence" value="ECO:0007669"/>
    <property type="project" value="InterPro"/>
</dbReference>
<comment type="function">
    <text evidence="7">Catalyzes the transfer of a ribosyl phosphate group from 5-phosphoribose 1-diphosphate to orotate, leading to the formation of orotidine monophosphate (OMP).</text>
</comment>
<comment type="pathway">
    <text evidence="1 7">Pyrimidine metabolism; UMP biosynthesis via de novo pathway; UMP from orotate: step 1/2.</text>
</comment>
<comment type="cofactor">
    <cofactor evidence="7">
        <name>Mg(2+)</name>
        <dbReference type="ChEBI" id="CHEBI:18420"/>
    </cofactor>
</comment>
<protein>
    <recommendedName>
        <fullName evidence="2 7">Orotate phosphoribosyltransferase</fullName>
        <shortName evidence="7">OPRT</shortName>
        <shortName evidence="7">OPRTase</shortName>
        <ecNumber evidence="2 7">2.4.2.10</ecNumber>
    </recommendedName>
</protein>
<dbReference type="InterPro" id="IPR000836">
    <property type="entry name" value="PRTase_dom"/>
</dbReference>
<dbReference type="InterPro" id="IPR029057">
    <property type="entry name" value="PRTase-like"/>
</dbReference>
<reference evidence="9 10" key="1">
    <citation type="submission" date="2018-08" db="EMBL/GenBank/DDBJ databases">
        <title>Genome analysis of the thermophilic bacterium of the candidate phylum Aminicenantes from deep subsurface aquifer revealed its physiology and ecological role.</title>
        <authorList>
            <person name="Kadnikov V.V."/>
            <person name="Mardanov A.V."/>
            <person name="Beletsky A.V."/>
            <person name="Karnachuk O.V."/>
            <person name="Ravin N.V."/>
        </authorList>
    </citation>
    <scope>NUCLEOTIDE SEQUENCE [LARGE SCALE GENOMIC DNA]</scope>
    <source>
        <strain evidence="9">BY38</strain>
    </source>
</reference>
<comment type="caution">
    <text evidence="9">The sequence shown here is derived from an EMBL/GenBank/DDBJ whole genome shotgun (WGS) entry which is preliminary data.</text>
</comment>
<dbReference type="PANTHER" id="PTHR19278">
    <property type="entry name" value="OROTATE PHOSPHORIBOSYLTRANSFERASE"/>
    <property type="match status" value="1"/>
</dbReference>
<keyword evidence="5 7" id="KW-0460">Magnesium</keyword>
<feature type="binding site" evidence="7">
    <location>
        <position position="151"/>
    </location>
    <ligand>
        <name>orotate</name>
        <dbReference type="ChEBI" id="CHEBI:30839"/>
    </ligand>
</feature>
<dbReference type="NCBIfam" id="TIGR01367">
    <property type="entry name" value="pyrE_Therm"/>
    <property type="match status" value="1"/>
</dbReference>
<dbReference type="EC" id="2.4.2.10" evidence="2 7"/>
<evidence type="ECO:0000259" key="8">
    <source>
        <dbReference type="Pfam" id="PF00156"/>
    </source>
</evidence>
<feature type="binding site" evidence="7">
    <location>
        <position position="123"/>
    </location>
    <ligand>
        <name>orotate</name>
        <dbReference type="ChEBI" id="CHEBI:30839"/>
    </ligand>
</feature>
<dbReference type="Proteomes" id="UP000257323">
    <property type="component" value="Unassembled WGS sequence"/>
</dbReference>
<keyword evidence="4 7" id="KW-0808">Transferase</keyword>
<comment type="similarity">
    <text evidence="7">Belongs to the purine/pyrimidine phosphoribosyltransferase family. PyrE subfamily.</text>
</comment>
<gene>
    <name evidence="7" type="primary">pyrE</name>
    <name evidence="9" type="ORF">OP8BY_0088</name>
</gene>
<dbReference type="SUPFAM" id="SSF53271">
    <property type="entry name" value="PRTase-like"/>
    <property type="match status" value="1"/>
</dbReference>
<accession>A0A3E2BLU1</accession>
<proteinExistence type="inferred from homology"/>
<dbReference type="Pfam" id="PF00156">
    <property type="entry name" value="Pribosyltran"/>
    <property type="match status" value="1"/>
</dbReference>
<evidence type="ECO:0000256" key="1">
    <source>
        <dbReference type="ARBA" id="ARBA00004889"/>
    </source>
</evidence>
<evidence type="ECO:0000256" key="5">
    <source>
        <dbReference type="ARBA" id="ARBA00022842"/>
    </source>
</evidence>
<dbReference type="HAMAP" id="MF_01208">
    <property type="entry name" value="PyrE"/>
    <property type="match status" value="1"/>
</dbReference>
<dbReference type="AlphaFoldDB" id="A0A3E2BLU1"/>
<comment type="subunit">
    <text evidence="7">Homodimer.</text>
</comment>
<keyword evidence="6 7" id="KW-0665">Pyrimidine biosynthesis</keyword>
<dbReference type="CDD" id="cd06223">
    <property type="entry name" value="PRTases_typeI"/>
    <property type="match status" value="1"/>
</dbReference>
<feature type="binding site" description="in other chain" evidence="7">
    <location>
        <begin position="119"/>
        <end position="127"/>
    </location>
    <ligand>
        <name>5-phospho-alpha-D-ribose 1-diphosphate</name>
        <dbReference type="ChEBI" id="CHEBI:58017"/>
        <note>ligand shared between dimeric partners</note>
    </ligand>
</feature>
<evidence type="ECO:0000256" key="7">
    <source>
        <dbReference type="HAMAP-Rule" id="MF_01208"/>
    </source>
</evidence>
<dbReference type="GO" id="GO:0044205">
    <property type="term" value="P:'de novo' UMP biosynthetic process"/>
    <property type="evidence" value="ECO:0007669"/>
    <property type="project" value="UniProtKB-UniRule"/>
</dbReference>
<evidence type="ECO:0000256" key="3">
    <source>
        <dbReference type="ARBA" id="ARBA00022676"/>
    </source>
</evidence>
<dbReference type="GO" id="GO:0004588">
    <property type="term" value="F:orotate phosphoribosyltransferase activity"/>
    <property type="evidence" value="ECO:0007669"/>
    <property type="project" value="UniProtKB-UniRule"/>
</dbReference>
<organism evidence="9 10">
    <name type="scientific">Candidatus Saccharicenans subterraneus</name>
    <dbReference type="NCBI Taxonomy" id="2508984"/>
    <lineage>
        <taxon>Bacteria</taxon>
        <taxon>Candidatus Aminicenantota</taxon>
        <taxon>Candidatus Aminicenantia</taxon>
        <taxon>Candidatus Aminicenantales</taxon>
        <taxon>Candidatus Saccharicenantaceae</taxon>
        <taxon>Candidatus Saccharicenans</taxon>
    </lineage>
</organism>